<sequence>MVGFDLGLIIYEEIVKQAERIHGRYLLPFPSLIFQSSSKWLKGKHVTIELKDQPNDMEEEDPKEESIKETAEVPTSASTKVTLARFKK</sequence>
<evidence type="ECO:0000313" key="3">
    <source>
        <dbReference type="Proteomes" id="UP001358586"/>
    </source>
</evidence>
<keyword evidence="3" id="KW-1185">Reference proteome</keyword>
<protein>
    <submittedName>
        <fullName evidence="2">Uncharacterized protein</fullName>
    </submittedName>
</protein>
<proteinExistence type="predicted"/>
<evidence type="ECO:0000256" key="1">
    <source>
        <dbReference type="SAM" id="MobiDB-lite"/>
    </source>
</evidence>
<feature type="region of interest" description="Disordered" evidence="1">
    <location>
        <begin position="53"/>
        <end position="88"/>
    </location>
</feature>
<reference evidence="2 3" key="1">
    <citation type="submission" date="2023-03" db="EMBL/GenBank/DDBJ databases">
        <title>WGS of Gossypium arboreum.</title>
        <authorList>
            <person name="Yu D."/>
        </authorList>
    </citation>
    <scope>NUCLEOTIDE SEQUENCE [LARGE SCALE GENOMIC DNA]</scope>
    <source>
        <tissue evidence="2">Leaf</tissue>
    </source>
</reference>
<dbReference type="Proteomes" id="UP001358586">
    <property type="component" value="Chromosome 11"/>
</dbReference>
<organism evidence="2 3">
    <name type="scientific">Gossypium arboreum</name>
    <name type="common">Tree cotton</name>
    <name type="synonym">Gossypium nanking</name>
    <dbReference type="NCBI Taxonomy" id="29729"/>
    <lineage>
        <taxon>Eukaryota</taxon>
        <taxon>Viridiplantae</taxon>
        <taxon>Streptophyta</taxon>
        <taxon>Embryophyta</taxon>
        <taxon>Tracheophyta</taxon>
        <taxon>Spermatophyta</taxon>
        <taxon>Magnoliopsida</taxon>
        <taxon>eudicotyledons</taxon>
        <taxon>Gunneridae</taxon>
        <taxon>Pentapetalae</taxon>
        <taxon>rosids</taxon>
        <taxon>malvids</taxon>
        <taxon>Malvales</taxon>
        <taxon>Malvaceae</taxon>
        <taxon>Malvoideae</taxon>
        <taxon>Gossypium</taxon>
    </lineage>
</organism>
<gene>
    <name evidence="2" type="ORF">PVK06_040775</name>
</gene>
<comment type="caution">
    <text evidence="2">The sequence shown here is derived from an EMBL/GenBank/DDBJ whole genome shotgun (WGS) entry which is preliminary data.</text>
</comment>
<evidence type="ECO:0000313" key="2">
    <source>
        <dbReference type="EMBL" id="KAK5786145.1"/>
    </source>
</evidence>
<accession>A0ABR0N704</accession>
<dbReference type="EMBL" id="JARKNE010000011">
    <property type="protein sequence ID" value="KAK5786145.1"/>
    <property type="molecule type" value="Genomic_DNA"/>
</dbReference>
<name>A0ABR0N704_GOSAR</name>